<dbReference type="AlphaFoldDB" id="A0A3A9YZB2"/>
<dbReference type="PANTHER" id="PTHR31310">
    <property type="match status" value="1"/>
</dbReference>
<dbReference type="RefSeq" id="WP_120681288.1">
    <property type="nucleotide sequence ID" value="NZ_RBAL01000010.1"/>
</dbReference>
<keyword evidence="3 6" id="KW-1133">Transmembrane helix</keyword>
<evidence type="ECO:0000313" key="9">
    <source>
        <dbReference type="Proteomes" id="UP000272474"/>
    </source>
</evidence>
<keyword evidence="4 6" id="KW-0472">Membrane</keyword>
<keyword evidence="2 6" id="KW-0812">Transmembrane</keyword>
<dbReference type="InterPro" id="IPR052185">
    <property type="entry name" value="IPC_Synthase-Related"/>
</dbReference>
<evidence type="ECO:0000259" key="7">
    <source>
        <dbReference type="Pfam" id="PF14378"/>
    </source>
</evidence>
<feature type="transmembrane region" description="Helical" evidence="6">
    <location>
        <begin position="213"/>
        <end position="235"/>
    </location>
</feature>
<feature type="transmembrane region" description="Helical" evidence="6">
    <location>
        <begin position="104"/>
        <end position="122"/>
    </location>
</feature>
<comment type="subcellular location">
    <subcellularLocation>
        <location evidence="1">Membrane</location>
        <topology evidence="1">Multi-pass membrane protein</topology>
    </subcellularLocation>
</comment>
<evidence type="ECO:0000256" key="1">
    <source>
        <dbReference type="ARBA" id="ARBA00004141"/>
    </source>
</evidence>
<keyword evidence="9" id="KW-1185">Reference proteome</keyword>
<evidence type="ECO:0000256" key="3">
    <source>
        <dbReference type="ARBA" id="ARBA00022989"/>
    </source>
</evidence>
<dbReference type="OrthoDB" id="5241565at2"/>
<evidence type="ECO:0000256" key="5">
    <source>
        <dbReference type="SAM" id="MobiDB-lite"/>
    </source>
</evidence>
<dbReference type="PANTHER" id="PTHR31310:SF7">
    <property type="entry name" value="PA-PHOSPHATASE RELATED-FAMILY PROTEIN DDB_G0268928"/>
    <property type="match status" value="1"/>
</dbReference>
<name>A0A3A9YZB2_9ACTN</name>
<feature type="transmembrane region" description="Helical" evidence="6">
    <location>
        <begin position="190"/>
        <end position="207"/>
    </location>
</feature>
<feature type="transmembrane region" description="Helical" evidence="6">
    <location>
        <begin position="12"/>
        <end position="29"/>
    </location>
</feature>
<dbReference type="Proteomes" id="UP000272474">
    <property type="component" value="Unassembled WGS sequence"/>
</dbReference>
<evidence type="ECO:0000256" key="2">
    <source>
        <dbReference type="ARBA" id="ARBA00022692"/>
    </source>
</evidence>
<protein>
    <submittedName>
        <fullName evidence="8">Phosphatase PAP2 family protein</fullName>
    </submittedName>
</protein>
<dbReference type="CDD" id="cd03386">
    <property type="entry name" value="PAP2_Aur1_like"/>
    <property type="match status" value="1"/>
</dbReference>
<comment type="caution">
    <text evidence="8">The sequence shown here is derived from an EMBL/GenBank/DDBJ whole genome shotgun (WGS) entry which is preliminary data.</text>
</comment>
<organism evidence="8 9">
    <name type="scientific">Streptomyces hoynatensis</name>
    <dbReference type="NCBI Taxonomy" id="1141874"/>
    <lineage>
        <taxon>Bacteria</taxon>
        <taxon>Bacillati</taxon>
        <taxon>Actinomycetota</taxon>
        <taxon>Actinomycetes</taxon>
        <taxon>Kitasatosporales</taxon>
        <taxon>Streptomycetaceae</taxon>
        <taxon>Streptomyces</taxon>
    </lineage>
</organism>
<dbReference type="Pfam" id="PF14378">
    <property type="entry name" value="PAP2_3"/>
    <property type="match status" value="1"/>
</dbReference>
<proteinExistence type="predicted"/>
<evidence type="ECO:0000313" key="8">
    <source>
        <dbReference type="EMBL" id="RKN40516.1"/>
    </source>
</evidence>
<dbReference type="GO" id="GO:0016020">
    <property type="term" value="C:membrane"/>
    <property type="evidence" value="ECO:0007669"/>
    <property type="project" value="UniProtKB-SubCell"/>
</dbReference>
<reference evidence="8 9" key="1">
    <citation type="journal article" date="2014" name="Int. J. Syst. Evol. Microbiol.">
        <title>Streptomyces hoynatensis sp. nov., isolated from deep marine sediment.</title>
        <authorList>
            <person name="Veyisoglu A."/>
            <person name="Sahin N."/>
        </authorList>
    </citation>
    <scope>NUCLEOTIDE SEQUENCE [LARGE SCALE GENOMIC DNA]</scope>
    <source>
        <strain evidence="8 9">KCTC 29097</strain>
    </source>
</reference>
<accession>A0A3A9YZB2</accession>
<evidence type="ECO:0000256" key="4">
    <source>
        <dbReference type="ARBA" id="ARBA00023136"/>
    </source>
</evidence>
<dbReference type="EMBL" id="RBAL01000010">
    <property type="protein sequence ID" value="RKN40516.1"/>
    <property type="molecule type" value="Genomic_DNA"/>
</dbReference>
<feature type="domain" description="Inositolphosphotransferase Aur1/Ipt1" evidence="7">
    <location>
        <begin position="43"/>
        <end position="229"/>
    </location>
</feature>
<feature type="transmembrane region" description="Helical" evidence="6">
    <location>
        <begin position="164"/>
        <end position="183"/>
    </location>
</feature>
<feature type="transmembrane region" description="Helical" evidence="6">
    <location>
        <begin position="74"/>
        <end position="92"/>
    </location>
</feature>
<feature type="region of interest" description="Disordered" evidence="5">
    <location>
        <begin position="257"/>
        <end position="324"/>
    </location>
</feature>
<dbReference type="InterPro" id="IPR026841">
    <property type="entry name" value="Aur1/Ipt1"/>
</dbReference>
<gene>
    <name evidence="8" type="ORF">D7294_18995</name>
</gene>
<evidence type="ECO:0000256" key="6">
    <source>
        <dbReference type="SAM" id="Phobius"/>
    </source>
</evidence>
<sequence>MPRDRPRWWTELLLIVVVYGAYSGARLLARGDVGTAVDNGMRILRLENALWLHPEVQLNELFTEEAWLGVPSSFAYASLHYIVTPAILVWLFRSRPLHYRLMRTWLLVSTLMGLVGFTLLPTCPPRLLPGGQGFVDSLAQYADYGWWADDASAPSGMGNFTNQYAAMPSLHVGWSLWCGVALWHYGRNPVLRTLAVGYPLITTMVVMGTGNHYFTDAVAGVAVMTLGLLLARPLLRLSDRVQLRLGFGVPVPRPAYEGIPAQATSPEANGAAGGREPRREAAGEPGDETADDAAAAAGARPGGALDGPAPRRGKPGNERPAPPS</sequence>